<dbReference type="InterPro" id="IPR052194">
    <property type="entry name" value="MESH1"/>
</dbReference>
<dbReference type="RefSeq" id="WP_198491202.1">
    <property type="nucleotide sequence ID" value="NZ_CP066078.1"/>
</dbReference>
<dbReference type="PANTHER" id="PTHR46246:SF1">
    <property type="entry name" value="GUANOSINE-3',5'-BIS(DIPHOSPHATE) 3'-PYROPHOSPHOHYDROLASE MESH1"/>
    <property type="match status" value="1"/>
</dbReference>
<keyword evidence="1" id="KW-0378">Hydrolase</keyword>
<dbReference type="Proteomes" id="UP000595221">
    <property type="component" value="Chromosome"/>
</dbReference>
<sequence length="138" mass="15785">MIERAQRVARRAHAGQVDKVGAAYIEHPRRVAQRVRGYAAPQDLESTRAVAWLHDVVEDTPVSLEDLERDFPAEVVAGVDAMTRREAEAPEEYYARVRADRLLEDNTDPARTARLDEPTRERLAQKYRHARALLEEGR</sequence>
<gene>
    <name evidence="1" type="ORF">I6H58_05155</name>
</gene>
<dbReference type="PANTHER" id="PTHR46246">
    <property type="entry name" value="GUANOSINE-3',5'-BIS(DIPHOSPHATE) 3'-PYROPHOSPHOHYDROLASE MESH1"/>
    <property type="match status" value="1"/>
</dbReference>
<evidence type="ECO:0000313" key="2">
    <source>
        <dbReference type="Proteomes" id="UP000595221"/>
    </source>
</evidence>
<evidence type="ECO:0000313" key="1">
    <source>
        <dbReference type="EMBL" id="QQC60473.1"/>
    </source>
</evidence>
<proteinExistence type="predicted"/>
<reference evidence="1 2" key="1">
    <citation type="submission" date="2020-12" db="EMBL/GenBank/DDBJ databases">
        <title>FDA dAtabase for Regulatory Grade micrObial Sequences (FDA-ARGOS): Supporting development and validation of Infectious Disease Dx tests.</title>
        <authorList>
            <person name="Sproer C."/>
            <person name="Gronow S."/>
            <person name="Severitt S."/>
            <person name="Schroder I."/>
            <person name="Tallon L."/>
            <person name="Sadzewicz L."/>
            <person name="Zhao X."/>
            <person name="Boylan J."/>
            <person name="Ott S."/>
            <person name="Bowen H."/>
            <person name="Vavikolanu K."/>
            <person name="Mehta A."/>
            <person name="Aluvathingal J."/>
            <person name="Nadendla S."/>
            <person name="Lowell S."/>
            <person name="Myers T."/>
            <person name="Yan Y."/>
            <person name="Sichtig H."/>
        </authorList>
    </citation>
    <scope>NUCLEOTIDE SEQUENCE [LARGE SCALE GENOMIC DNA]</scope>
    <source>
        <strain evidence="1 2">FDAARGOS_1001</strain>
    </source>
</reference>
<dbReference type="SUPFAM" id="SSF109604">
    <property type="entry name" value="HD-domain/PDEase-like"/>
    <property type="match status" value="1"/>
</dbReference>
<dbReference type="AlphaFoldDB" id="A0A7T4MVN5"/>
<organism evidence="1 2">
    <name type="scientific">Rothia kristinae</name>
    <dbReference type="NCBI Taxonomy" id="37923"/>
    <lineage>
        <taxon>Bacteria</taxon>
        <taxon>Bacillati</taxon>
        <taxon>Actinomycetota</taxon>
        <taxon>Actinomycetes</taxon>
        <taxon>Micrococcales</taxon>
        <taxon>Micrococcaceae</taxon>
        <taxon>Rothia</taxon>
    </lineage>
</organism>
<accession>A0A7T4MVN5</accession>
<dbReference type="GO" id="GO:0008893">
    <property type="term" value="F:guanosine-3',5'-bis(diphosphate) 3'-diphosphatase activity"/>
    <property type="evidence" value="ECO:0007669"/>
    <property type="project" value="TreeGrafter"/>
</dbReference>
<dbReference type="EMBL" id="CP066078">
    <property type="protein sequence ID" value="QQC60473.1"/>
    <property type="molecule type" value="Genomic_DNA"/>
</dbReference>
<protein>
    <submittedName>
        <fullName evidence="1">Bifunctional (P)ppGpp synthetase/guanosine-3',5'-bis(Diphosphate) 3'-pyrophosphohydrolase</fullName>
    </submittedName>
</protein>
<name>A0A7T4MVN5_9MICC</name>
<dbReference type="Gene3D" id="1.10.3210.10">
    <property type="entry name" value="Hypothetical protein af1432"/>
    <property type="match status" value="1"/>
</dbReference>
<dbReference type="Pfam" id="PF13328">
    <property type="entry name" value="HD_4"/>
    <property type="match status" value="1"/>
</dbReference>